<evidence type="ECO:0000313" key="3">
    <source>
        <dbReference type="Proteomes" id="UP001459277"/>
    </source>
</evidence>
<reference evidence="2 3" key="1">
    <citation type="submission" date="2024-01" db="EMBL/GenBank/DDBJ databases">
        <title>A telomere-to-telomere, gap-free genome of sweet tea (Lithocarpus litseifolius).</title>
        <authorList>
            <person name="Zhou J."/>
        </authorList>
    </citation>
    <scope>NUCLEOTIDE SEQUENCE [LARGE SCALE GENOMIC DNA]</scope>
    <source>
        <strain evidence="2">Zhou-2022a</strain>
        <tissue evidence="2">Leaf</tissue>
    </source>
</reference>
<evidence type="ECO:0000259" key="1">
    <source>
        <dbReference type="Pfam" id="PF14111"/>
    </source>
</evidence>
<dbReference type="EMBL" id="JAZDWU010000007">
    <property type="protein sequence ID" value="KAK9997339.1"/>
    <property type="molecule type" value="Genomic_DNA"/>
</dbReference>
<evidence type="ECO:0000313" key="2">
    <source>
        <dbReference type="EMBL" id="KAK9997339.1"/>
    </source>
</evidence>
<name>A0AAW2CKV1_9ROSI</name>
<accession>A0AAW2CKV1</accession>
<protein>
    <recommendedName>
        <fullName evidence="1">DUF4283 domain-containing protein</fullName>
    </recommendedName>
</protein>
<feature type="domain" description="DUF4283" evidence="1">
    <location>
        <begin position="34"/>
        <end position="113"/>
    </location>
</feature>
<proteinExistence type="predicted"/>
<sequence length="178" mass="20825">MNSEIVDHIQRMQLTTNEDETITICPLRRKEILEEYSLSLIGKFLTTKPINIRAAKNLLRSMWKLGEDLKMVELGDGLLQFKFTMECQLNWVWNNGPWCFGNQILALRRWEKGMTARSVTFTHMPIWVQVWGLPFDLITEEAAQDIGQRLGKVIEVDCKALKTDQARFLRIKVEMHME</sequence>
<dbReference type="Proteomes" id="UP001459277">
    <property type="component" value="Unassembled WGS sequence"/>
</dbReference>
<dbReference type="AlphaFoldDB" id="A0AAW2CKV1"/>
<keyword evidence="3" id="KW-1185">Reference proteome</keyword>
<dbReference type="Pfam" id="PF14111">
    <property type="entry name" value="DUF4283"/>
    <property type="match status" value="1"/>
</dbReference>
<gene>
    <name evidence="2" type="ORF">SO802_022025</name>
</gene>
<comment type="caution">
    <text evidence="2">The sequence shown here is derived from an EMBL/GenBank/DDBJ whole genome shotgun (WGS) entry which is preliminary data.</text>
</comment>
<dbReference type="PANTHER" id="PTHR31286:SF178">
    <property type="entry name" value="DUF4283 DOMAIN-CONTAINING PROTEIN"/>
    <property type="match status" value="1"/>
</dbReference>
<dbReference type="InterPro" id="IPR040256">
    <property type="entry name" value="At4g02000-like"/>
</dbReference>
<dbReference type="PANTHER" id="PTHR31286">
    <property type="entry name" value="GLYCINE-RICH CELL WALL STRUCTURAL PROTEIN 1.8-LIKE"/>
    <property type="match status" value="1"/>
</dbReference>
<organism evidence="2 3">
    <name type="scientific">Lithocarpus litseifolius</name>
    <dbReference type="NCBI Taxonomy" id="425828"/>
    <lineage>
        <taxon>Eukaryota</taxon>
        <taxon>Viridiplantae</taxon>
        <taxon>Streptophyta</taxon>
        <taxon>Embryophyta</taxon>
        <taxon>Tracheophyta</taxon>
        <taxon>Spermatophyta</taxon>
        <taxon>Magnoliopsida</taxon>
        <taxon>eudicotyledons</taxon>
        <taxon>Gunneridae</taxon>
        <taxon>Pentapetalae</taxon>
        <taxon>rosids</taxon>
        <taxon>fabids</taxon>
        <taxon>Fagales</taxon>
        <taxon>Fagaceae</taxon>
        <taxon>Lithocarpus</taxon>
    </lineage>
</organism>
<dbReference type="InterPro" id="IPR025558">
    <property type="entry name" value="DUF4283"/>
</dbReference>